<dbReference type="PANTHER" id="PTHR35010">
    <property type="entry name" value="BLL4672 PROTEIN-RELATED"/>
    <property type="match status" value="1"/>
</dbReference>
<name>A0A3S7UWH4_SORCE</name>
<feature type="region of interest" description="Disordered" evidence="1">
    <location>
        <begin position="1"/>
        <end position="22"/>
    </location>
</feature>
<feature type="domain" description="HTH cro/C1-type" evidence="2">
    <location>
        <begin position="47"/>
        <end position="94"/>
    </location>
</feature>
<dbReference type="AlphaFoldDB" id="A0A3S7UWH4"/>
<proteinExistence type="predicted"/>
<dbReference type="Pfam" id="PF17765">
    <property type="entry name" value="MLTR_LBD"/>
    <property type="match status" value="1"/>
</dbReference>
<dbReference type="PANTHER" id="PTHR35010:SF2">
    <property type="entry name" value="BLL4672 PROTEIN"/>
    <property type="match status" value="1"/>
</dbReference>
<protein>
    <submittedName>
        <fullName evidence="3">Transcriptional regulator XRE family</fullName>
    </submittedName>
</protein>
<dbReference type="SMART" id="SM00530">
    <property type="entry name" value="HTH_XRE"/>
    <property type="match status" value="1"/>
</dbReference>
<sequence>MRTVRSDCSSEKTGPHTGMATTTLPTFLRDRRERVHPGTTARRRTPGLRREEVAARAGVSVTWYTWLEQGRGGVPSDDVLERLARALELDDTNREMLFLLAHDRPPPRKPAPPVAVTPSLQLVLDNLSVPAFVKTPTFQIVAWNRAAVAVIGDYAAVPERDRNLLRRVFQPGSEDKVHDVDDVRRTCLASFRVDIARAGQSDEATALIDELMATSPDFRRLWDEGEIRSHGGFQKRLVRPDVGEIVLESSVFHVEGSDGLSMFVFSPADEASARAIAQLVQRSGA</sequence>
<accession>A0A3S7UWH4</accession>
<evidence type="ECO:0000259" key="2">
    <source>
        <dbReference type="PROSITE" id="PS50943"/>
    </source>
</evidence>
<feature type="compositionally biased region" description="Basic and acidic residues" evidence="1">
    <location>
        <begin position="1"/>
        <end position="14"/>
    </location>
</feature>
<dbReference type="InterPro" id="IPR041413">
    <property type="entry name" value="MLTR_LBD"/>
</dbReference>
<evidence type="ECO:0000256" key="1">
    <source>
        <dbReference type="SAM" id="MobiDB-lite"/>
    </source>
</evidence>
<dbReference type="CDD" id="cd00093">
    <property type="entry name" value="HTH_XRE"/>
    <property type="match status" value="1"/>
</dbReference>
<organism evidence="3">
    <name type="scientific">Sorangium cellulosum</name>
    <name type="common">Polyangium cellulosum</name>
    <dbReference type="NCBI Taxonomy" id="56"/>
    <lineage>
        <taxon>Bacteria</taxon>
        <taxon>Pseudomonadati</taxon>
        <taxon>Myxococcota</taxon>
        <taxon>Polyangia</taxon>
        <taxon>Polyangiales</taxon>
        <taxon>Polyangiaceae</taxon>
        <taxon>Sorangium</taxon>
    </lineage>
</organism>
<dbReference type="InterPro" id="IPR001387">
    <property type="entry name" value="Cro/C1-type_HTH"/>
</dbReference>
<reference evidence="3" key="1">
    <citation type="journal article" date="2018" name="J. Ind. Microbiol. Biotechnol.">
        <title>Genome mining reveals uncommon alkylpyrones as type III PKS products from myxobacteria.</title>
        <authorList>
            <person name="Hug J.J."/>
            <person name="Panter F."/>
            <person name="Krug D."/>
            <person name="Muller R."/>
        </authorList>
    </citation>
    <scope>NUCLEOTIDE SEQUENCE</scope>
    <source>
        <strain evidence="3">So ce377</strain>
    </source>
</reference>
<dbReference type="GO" id="GO:0003677">
    <property type="term" value="F:DNA binding"/>
    <property type="evidence" value="ECO:0007669"/>
    <property type="project" value="InterPro"/>
</dbReference>
<dbReference type="InterPro" id="IPR010982">
    <property type="entry name" value="Lambda_DNA-bd_dom_sf"/>
</dbReference>
<dbReference type="Pfam" id="PF13560">
    <property type="entry name" value="HTH_31"/>
    <property type="match status" value="1"/>
</dbReference>
<dbReference type="Gene3D" id="1.10.260.40">
    <property type="entry name" value="lambda repressor-like DNA-binding domains"/>
    <property type="match status" value="1"/>
</dbReference>
<evidence type="ECO:0000313" key="3">
    <source>
        <dbReference type="EMBL" id="AYM53105.1"/>
    </source>
</evidence>
<dbReference type="SUPFAM" id="SSF47413">
    <property type="entry name" value="lambda repressor-like DNA-binding domains"/>
    <property type="match status" value="1"/>
</dbReference>
<dbReference type="Gene3D" id="3.30.450.180">
    <property type="match status" value="1"/>
</dbReference>
<dbReference type="PROSITE" id="PS50943">
    <property type="entry name" value="HTH_CROC1"/>
    <property type="match status" value="1"/>
</dbReference>
<dbReference type="EMBL" id="MH908894">
    <property type="protein sequence ID" value="AYM53105.1"/>
    <property type="molecule type" value="Genomic_DNA"/>
</dbReference>